<organism evidence="4 5">
    <name type="scientific">Piromyces finnis</name>
    <dbReference type="NCBI Taxonomy" id="1754191"/>
    <lineage>
        <taxon>Eukaryota</taxon>
        <taxon>Fungi</taxon>
        <taxon>Fungi incertae sedis</taxon>
        <taxon>Chytridiomycota</taxon>
        <taxon>Chytridiomycota incertae sedis</taxon>
        <taxon>Neocallimastigomycetes</taxon>
        <taxon>Neocallimastigales</taxon>
        <taxon>Neocallimastigaceae</taxon>
        <taxon>Piromyces</taxon>
    </lineage>
</organism>
<dbReference type="OrthoDB" id="10498059at2759"/>
<reference evidence="4 5" key="1">
    <citation type="submission" date="2016-08" db="EMBL/GenBank/DDBJ databases">
        <title>Genomes of anaerobic fungi encode conserved fungal cellulosomes for biomass hydrolysis.</title>
        <authorList>
            <consortium name="DOE Joint Genome Institute"/>
            <person name="Haitjema C.H."/>
            <person name="Gilmore S.P."/>
            <person name="Henske J.K."/>
            <person name="Solomon K.V."/>
            <person name="De Groot R."/>
            <person name="Kuo A."/>
            <person name="Mondo S.J."/>
            <person name="Salamov A.A."/>
            <person name="Labutti K."/>
            <person name="Zhao Z."/>
            <person name="Chiniquy J."/>
            <person name="Barry K."/>
            <person name="Brewer H.M."/>
            <person name="Purvine S.O."/>
            <person name="Wright A.T."/>
            <person name="Boxma B."/>
            <person name="Van Alen T."/>
            <person name="Hackstein J.H."/>
            <person name="Baker S.E."/>
            <person name="Grigoriev I.V."/>
            <person name="O'Malley M.A."/>
        </authorList>
    </citation>
    <scope>NUCLEOTIDE SEQUENCE [LARGE SCALE GENOMIC DNA]</scope>
    <source>
        <strain evidence="5">finn</strain>
    </source>
</reference>
<evidence type="ECO:0000256" key="2">
    <source>
        <dbReference type="SAM" id="Phobius"/>
    </source>
</evidence>
<keyword evidence="2" id="KW-1133">Transmembrane helix</keyword>
<evidence type="ECO:0000256" key="1">
    <source>
        <dbReference type="SAM" id="MobiDB-lite"/>
    </source>
</evidence>
<keyword evidence="2" id="KW-0472">Membrane</keyword>
<feature type="region of interest" description="Disordered" evidence="1">
    <location>
        <begin position="225"/>
        <end position="251"/>
    </location>
</feature>
<feature type="transmembrane region" description="Helical" evidence="2">
    <location>
        <begin position="42"/>
        <end position="65"/>
    </location>
</feature>
<feature type="compositionally biased region" description="Basic residues" evidence="1">
    <location>
        <begin position="234"/>
        <end position="245"/>
    </location>
</feature>
<reference evidence="4 5" key="2">
    <citation type="submission" date="2016-08" db="EMBL/GenBank/DDBJ databases">
        <title>Pervasive Adenine N6-methylation of Active Genes in Fungi.</title>
        <authorList>
            <consortium name="DOE Joint Genome Institute"/>
            <person name="Mondo S.J."/>
            <person name="Dannebaum R.O."/>
            <person name="Kuo R.C."/>
            <person name="Labutti K."/>
            <person name="Haridas S."/>
            <person name="Kuo A."/>
            <person name="Salamov A."/>
            <person name="Ahrendt S.R."/>
            <person name="Lipzen A."/>
            <person name="Sullivan W."/>
            <person name="Andreopoulos W.B."/>
            <person name="Clum A."/>
            <person name="Lindquist E."/>
            <person name="Daum C."/>
            <person name="Ramamoorthy G.K."/>
            <person name="Gryganskyi A."/>
            <person name="Culley D."/>
            <person name="Magnuson J.K."/>
            <person name="James T.Y."/>
            <person name="O'Malley M.A."/>
            <person name="Stajich J.E."/>
            <person name="Spatafora J.W."/>
            <person name="Visel A."/>
            <person name="Grigoriev I.V."/>
        </authorList>
    </citation>
    <scope>NUCLEOTIDE SEQUENCE [LARGE SCALE GENOMIC DNA]</scope>
    <source>
        <strain evidence="5">finn</strain>
    </source>
</reference>
<feature type="region of interest" description="Disordered" evidence="1">
    <location>
        <begin position="180"/>
        <end position="200"/>
    </location>
</feature>
<feature type="region of interest" description="Disordered" evidence="1">
    <location>
        <begin position="88"/>
        <end position="111"/>
    </location>
</feature>
<proteinExistence type="predicted"/>
<keyword evidence="3" id="KW-0732">Signal</keyword>
<evidence type="ECO:0000313" key="4">
    <source>
        <dbReference type="EMBL" id="ORX42378.1"/>
    </source>
</evidence>
<feature type="chain" id="PRO_5013028069" evidence="3">
    <location>
        <begin position="20"/>
        <end position="339"/>
    </location>
</feature>
<gene>
    <name evidence="4" type="ORF">BCR36DRAFT_416127</name>
</gene>
<evidence type="ECO:0000313" key="5">
    <source>
        <dbReference type="Proteomes" id="UP000193719"/>
    </source>
</evidence>
<dbReference type="Proteomes" id="UP000193719">
    <property type="component" value="Unassembled WGS sequence"/>
</dbReference>
<keyword evidence="2" id="KW-0812">Transmembrane</keyword>
<accession>A0A1Y1UYJ9</accession>
<protein>
    <submittedName>
        <fullName evidence="4">Uncharacterized protein</fullName>
    </submittedName>
</protein>
<dbReference type="AlphaFoldDB" id="A0A1Y1UYJ9"/>
<keyword evidence="5" id="KW-1185">Reference proteome</keyword>
<evidence type="ECO:0000256" key="3">
    <source>
        <dbReference type="SAM" id="SignalP"/>
    </source>
</evidence>
<dbReference type="EMBL" id="MCFH01000065">
    <property type="protein sequence ID" value="ORX42378.1"/>
    <property type="molecule type" value="Genomic_DNA"/>
</dbReference>
<name>A0A1Y1UYJ9_9FUNG</name>
<sequence length="339" mass="37854">MKNTSRLFLFFCIFESIAALPQNEYYDFEKGSSKETITILGINLWIFITVVSIPFIFIFFCLWCWCIGRNSAKAIEENKKRKYLYEHSQNTKHKKNSQDESDTSSTAATVKKVINPQKEVKEEISKHGKKSHGNTAKIYSKNDLYEDTSVDLASIKIESSKTSVTSSPIIKEKQKKTNLPSPLLNFDGEKPRRPKKVNATAKIASRIDPSIPPTPISMASIETASIHSTQSNSSKKKSGKNKTGKKKVEQSQVNVPTVIAAPPSPYLNHVGGSTINSQLYYQQMYNAAAAQVANPYYAAYNQNPYYGSPGVNMVPTLTKPYNTSPYLGVMPITKTKIKK</sequence>
<comment type="caution">
    <text evidence="4">The sequence shown here is derived from an EMBL/GenBank/DDBJ whole genome shotgun (WGS) entry which is preliminary data.</text>
</comment>
<feature type="signal peptide" evidence="3">
    <location>
        <begin position="1"/>
        <end position="19"/>
    </location>
</feature>